<evidence type="ECO:0000313" key="2">
    <source>
        <dbReference type="Proteomes" id="UP001314796"/>
    </source>
</evidence>
<proteinExistence type="predicted"/>
<gene>
    <name evidence="1" type="ORF">JOC73_002072</name>
</gene>
<accession>A0ABS2NRC9</accession>
<reference evidence="1 2" key="1">
    <citation type="submission" date="2021-01" db="EMBL/GenBank/DDBJ databases">
        <title>Genomic Encyclopedia of Type Strains, Phase IV (KMG-IV): sequencing the most valuable type-strain genomes for metagenomic binning, comparative biology and taxonomic classification.</title>
        <authorList>
            <person name="Goeker M."/>
        </authorList>
    </citation>
    <scope>NUCLEOTIDE SEQUENCE [LARGE SCALE GENOMIC DNA]</scope>
    <source>
        <strain evidence="1 2">DSM 25890</strain>
    </source>
</reference>
<keyword evidence="2" id="KW-1185">Reference proteome</keyword>
<protein>
    <submittedName>
        <fullName evidence="1">Uncharacterized protein</fullName>
    </submittedName>
</protein>
<dbReference type="EMBL" id="JAFBEE010000013">
    <property type="protein sequence ID" value="MBM7615502.1"/>
    <property type="molecule type" value="Genomic_DNA"/>
</dbReference>
<organism evidence="1 2">
    <name type="scientific">Alkaliphilus hydrothermalis</name>
    <dbReference type="NCBI Taxonomy" id="1482730"/>
    <lineage>
        <taxon>Bacteria</taxon>
        <taxon>Bacillati</taxon>
        <taxon>Bacillota</taxon>
        <taxon>Clostridia</taxon>
        <taxon>Peptostreptococcales</taxon>
        <taxon>Natronincolaceae</taxon>
        <taxon>Alkaliphilus</taxon>
    </lineage>
</organism>
<dbReference type="Proteomes" id="UP001314796">
    <property type="component" value="Unassembled WGS sequence"/>
</dbReference>
<evidence type="ECO:0000313" key="1">
    <source>
        <dbReference type="EMBL" id="MBM7615502.1"/>
    </source>
</evidence>
<dbReference type="RefSeq" id="WP_204402799.1">
    <property type="nucleotide sequence ID" value="NZ_JAFBEE010000013.1"/>
</dbReference>
<name>A0ABS2NRC9_9FIRM</name>
<comment type="caution">
    <text evidence="1">The sequence shown here is derived from an EMBL/GenBank/DDBJ whole genome shotgun (WGS) entry which is preliminary data.</text>
</comment>
<sequence length="45" mass="4547">MNAFQAPLAESSEAVVQADLCGVNCDWGFGLGIVIAMVGPLPGPT</sequence>